<keyword evidence="9" id="KW-0067">ATP-binding</keyword>
<keyword evidence="10 16" id="KW-0012">Acyltransferase</keyword>
<dbReference type="InterPro" id="IPR036451">
    <property type="entry name" value="CblAdoTrfase-like_sf"/>
</dbReference>
<evidence type="ECO:0000256" key="9">
    <source>
        <dbReference type="ARBA" id="ARBA00022840"/>
    </source>
</evidence>
<dbReference type="GO" id="GO:0016747">
    <property type="term" value="F:acyltransferase activity, transferring groups other than amino-acyl groups"/>
    <property type="evidence" value="ECO:0007669"/>
    <property type="project" value="InterPro"/>
</dbReference>
<name>A0A4Z0QYN8_9FIRM</name>
<dbReference type="Pfam" id="PF06130">
    <property type="entry name" value="PTAC"/>
    <property type="match status" value="1"/>
</dbReference>
<accession>A0A4Z0QYN8</accession>
<evidence type="ECO:0000313" key="16">
    <source>
        <dbReference type="EMBL" id="TGE35063.1"/>
    </source>
</evidence>
<dbReference type="Proteomes" id="UP000298460">
    <property type="component" value="Unassembled WGS sequence"/>
</dbReference>
<evidence type="ECO:0000256" key="1">
    <source>
        <dbReference type="ARBA" id="ARBA00001947"/>
    </source>
</evidence>
<comment type="caution">
    <text evidence="16">The sequence shown here is derived from an EMBL/GenBank/DDBJ whole genome shotgun (WGS) entry which is preliminary data.</text>
</comment>
<dbReference type="PANTHER" id="PTHR39453">
    <property type="entry name" value="PHOSPHATE PROPANOYLTRANSFERASE"/>
    <property type="match status" value="1"/>
</dbReference>
<dbReference type="EC" id="2.3.1.222" evidence="3"/>
<evidence type="ECO:0000259" key="15">
    <source>
        <dbReference type="Pfam" id="PF01923"/>
    </source>
</evidence>
<keyword evidence="8" id="KW-0862">Zinc</keyword>
<evidence type="ECO:0000256" key="11">
    <source>
        <dbReference type="ARBA" id="ARBA00030044"/>
    </source>
</evidence>
<keyword evidence="5 16" id="KW-0808">Transferase</keyword>
<keyword evidence="17" id="KW-1185">Reference proteome</keyword>
<evidence type="ECO:0000256" key="8">
    <source>
        <dbReference type="ARBA" id="ARBA00022833"/>
    </source>
</evidence>
<evidence type="ECO:0000313" key="17">
    <source>
        <dbReference type="Proteomes" id="UP000298460"/>
    </source>
</evidence>
<dbReference type="InterPro" id="IPR008300">
    <property type="entry name" value="PTAC"/>
</dbReference>
<dbReference type="SUPFAM" id="SSF89028">
    <property type="entry name" value="Cobalamin adenosyltransferase-like"/>
    <property type="match status" value="1"/>
</dbReference>
<keyword evidence="7" id="KW-0547">Nucleotide-binding</keyword>
<dbReference type="PANTHER" id="PTHR39453:SF1">
    <property type="entry name" value="PHOSPHATE PROPANOYLTRANSFERASE"/>
    <property type="match status" value="1"/>
</dbReference>
<comment type="similarity">
    <text evidence="2">Belongs to the PduL family.</text>
</comment>
<evidence type="ECO:0000256" key="13">
    <source>
        <dbReference type="ARBA" id="ARBA00033077"/>
    </source>
</evidence>
<sequence length="359" mass="40457">MTHLHQGALVTKTHPVIAYRGQLDLFQCELVEAQVLFIQEGEEGLVARLEEIATFARELMVHEVKETPFQWEILIGHTPEELRERSHHPKKYFGVEHTPLSYTHGLVVAKLQHLRAKSREVELYANRAFTNESGECTRTDLIQALNRLSSAFYILACEVRGRKNDEKKPEKRISIGISNRHIHLSEDDLFALFGENYVLTVQKELSQPGQFAAQETVTLVGPKGSLEKVRILGPMRKSTQAEISATDCYKLGIKPVIRDSGQHDGTPGLEIVGPQGRVTLESGVMVASRHIHLNLQEAAEWTVNDGDRVRVQIQSKRPMILEDVLIRVNEHYHKEMHLDLDEANAALIDGQTHGVLMGV</sequence>
<evidence type="ECO:0000256" key="10">
    <source>
        <dbReference type="ARBA" id="ARBA00023315"/>
    </source>
</evidence>
<evidence type="ECO:0000256" key="3">
    <source>
        <dbReference type="ARBA" id="ARBA00012206"/>
    </source>
</evidence>
<feature type="domain" description="Cobalamin adenosyltransferase-like" evidence="15">
    <location>
        <begin position="1"/>
        <end position="157"/>
    </location>
</feature>
<organism evidence="16 17">
    <name type="scientific">Desulfosporosinus fructosivorans</name>
    <dbReference type="NCBI Taxonomy" id="2018669"/>
    <lineage>
        <taxon>Bacteria</taxon>
        <taxon>Bacillati</taxon>
        <taxon>Bacillota</taxon>
        <taxon>Clostridia</taxon>
        <taxon>Eubacteriales</taxon>
        <taxon>Desulfitobacteriaceae</taxon>
        <taxon>Desulfosporosinus</taxon>
    </lineage>
</organism>
<dbReference type="OrthoDB" id="9784365at2"/>
<proteinExistence type="inferred from homology"/>
<dbReference type="GO" id="GO:0046872">
    <property type="term" value="F:metal ion binding"/>
    <property type="evidence" value="ECO:0007669"/>
    <property type="project" value="UniProtKB-KW"/>
</dbReference>
<dbReference type="GO" id="GO:0005524">
    <property type="term" value="F:ATP binding"/>
    <property type="evidence" value="ECO:0007669"/>
    <property type="project" value="UniProtKB-KW"/>
</dbReference>
<comment type="catalytic activity">
    <reaction evidence="14">
        <text>propanoyl-CoA + phosphate = propanoyl phosphate + CoA</text>
        <dbReference type="Rhea" id="RHEA:28046"/>
        <dbReference type="ChEBI" id="CHEBI:43474"/>
        <dbReference type="ChEBI" id="CHEBI:57287"/>
        <dbReference type="ChEBI" id="CHEBI:57392"/>
        <dbReference type="ChEBI" id="CHEBI:58933"/>
        <dbReference type="EC" id="2.3.1.222"/>
    </reaction>
</comment>
<gene>
    <name evidence="16" type="primary">pduL</name>
    <name evidence="16" type="ORF">E4K67_27490</name>
</gene>
<evidence type="ECO:0000256" key="6">
    <source>
        <dbReference type="ARBA" id="ARBA00022723"/>
    </source>
</evidence>
<evidence type="ECO:0000256" key="7">
    <source>
        <dbReference type="ARBA" id="ARBA00022741"/>
    </source>
</evidence>
<keyword evidence="6" id="KW-0479">Metal-binding</keyword>
<reference evidence="16 17" key="1">
    <citation type="submission" date="2019-03" db="EMBL/GenBank/DDBJ databases">
        <title>Draft Genome Sequence of Desulfosporosinus fructosivorans Strain 63.6F, Isolated from Marine Sediment in the Baltic Sea.</title>
        <authorList>
            <person name="Hausmann B."/>
            <person name="Vandieken V."/>
            <person name="Pjevac P."/>
            <person name="Schreck K."/>
            <person name="Herbold C.W."/>
            <person name="Loy A."/>
        </authorList>
    </citation>
    <scope>NUCLEOTIDE SEQUENCE [LARGE SCALE GENOMIC DNA]</scope>
    <source>
        <strain evidence="16 17">63.6F</strain>
    </source>
</reference>
<dbReference type="Gene3D" id="1.20.1200.10">
    <property type="entry name" value="Cobalamin adenosyltransferase-like"/>
    <property type="match status" value="1"/>
</dbReference>
<dbReference type="EMBL" id="SPQQ01000021">
    <property type="protein sequence ID" value="TGE35063.1"/>
    <property type="molecule type" value="Genomic_DNA"/>
</dbReference>
<evidence type="ECO:0000256" key="14">
    <source>
        <dbReference type="ARBA" id="ARBA00047589"/>
    </source>
</evidence>
<evidence type="ECO:0000256" key="4">
    <source>
        <dbReference type="ARBA" id="ARBA00020837"/>
    </source>
</evidence>
<dbReference type="InterPro" id="IPR016030">
    <property type="entry name" value="CblAdoTrfase-like"/>
</dbReference>
<evidence type="ECO:0000256" key="2">
    <source>
        <dbReference type="ARBA" id="ARBA00007342"/>
    </source>
</evidence>
<evidence type="ECO:0000256" key="5">
    <source>
        <dbReference type="ARBA" id="ARBA00022679"/>
    </source>
</evidence>
<comment type="cofactor">
    <cofactor evidence="1">
        <name>Zn(2+)</name>
        <dbReference type="ChEBI" id="CHEBI:29105"/>
    </cofactor>
</comment>
<dbReference type="Pfam" id="PF01923">
    <property type="entry name" value="Cob_adeno_trans"/>
    <property type="match status" value="1"/>
</dbReference>
<evidence type="ECO:0000256" key="12">
    <source>
        <dbReference type="ARBA" id="ARBA00030939"/>
    </source>
</evidence>
<dbReference type="AlphaFoldDB" id="A0A4Z0QYN8"/>
<protein>
    <recommendedName>
        <fullName evidence="4">Phosphate propanoyltransferase</fullName>
        <ecNumber evidence="3">2.3.1.222</ecNumber>
    </recommendedName>
    <alternativeName>
        <fullName evidence="12">Phosphate acyltransferase PduL</fullName>
    </alternativeName>
    <alternativeName>
        <fullName evidence="11">Phosphotransacylase PduL</fullName>
    </alternativeName>
    <alternativeName>
        <fullName evidence="13">Propanediol utilization protein PduL</fullName>
    </alternativeName>
</protein>